<name>A0A841HI24_9GAMM</name>
<evidence type="ECO:0000313" key="3">
    <source>
        <dbReference type="Proteomes" id="UP000588068"/>
    </source>
</evidence>
<dbReference type="InterPro" id="IPR006056">
    <property type="entry name" value="RidA"/>
</dbReference>
<dbReference type="PANTHER" id="PTHR11803:SF58">
    <property type="entry name" value="PROTEIN HMF1-RELATED"/>
    <property type="match status" value="1"/>
</dbReference>
<reference evidence="2 3" key="1">
    <citation type="submission" date="2020-08" db="EMBL/GenBank/DDBJ databases">
        <title>Genomic Encyclopedia of Type Strains, Phase IV (KMG-IV): sequencing the most valuable type-strain genomes for metagenomic binning, comparative biology and taxonomic classification.</title>
        <authorList>
            <person name="Goeker M."/>
        </authorList>
    </citation>
    <scope>NUCLEOTIDE SEQUENCE [LARGE SCALE GENOMIC DNA]</scope>
    <source>
        <strain evidence="2 3">DSM 26723</strain>
    </source>
</reference>
<dbReference type="NCBIfam" id="TIGR00004">
    <property type="entry name" value="Rid family detoxifying hydrolase"/>
    <property type="match status" value="1"/>
</dbReference>
<dbReference type="GO" id="GO:0005829">
    <property type="term" value="C:cytosol"/>
    <property type="evidence" value="ECO:0007669"/>
    <property type="project" value="TreeGrafter"/>
</dbReference>
<dbReference type="GO" id="GO:0120241">
    <property type="term" value="F:2-iminobutanoate/2-iminopropanoate deaminase"/>
    <property type="evidence" value="ECO:0007669"/>
    <property type="project" value="UniProtKB-EC"/>
</dbReference>
<dbReference type="PANTHER" id="PTHR11803">
    <property type="entry name" value="2-IMINOBUTANOATE/2-IMINOPROPANOATE DEAMINASE RIDA"/>
    <property type="match status" value="1"/>
</dbReference>
<organism evidence="2 3">
    <name type="scientific">Povalibacter uvarum</name>
    <dbReference type="NCBI Taxonomy" id="732238"/>
    <lineage>
        <taxon>Bacteria</taxon>
        <taxon>Pseudomonadati</taxon>
        <taxon>Pseudomonadota</taxon>
        <taxon>Gammaproteobacteria</taxon>
        <taxon>Steroidobacterales</taxon>
        <taxon>Steroidobacteraceae</taxon>
        <taxon>Povalibacter</taxon>
    </lineage>
</organism>
<sequence>MSRNAINAPGAAVVGPYSHAVEAAGLVFFSGQTPLDPATGKLVTGSIGEQTAQCFRNLFSVLDAAGLTPADVVNVQVYLTDMKDFAAMNEVYATQFAKPYPARTTIGVASLPLGAQVEIGMTARTRGAYAV</sequence>
<comment type="caution">
    <text evidence="2">The sequence shown here is derived from an EMBL/GenBank/DDBJ whole genome shotgun (WGS) entry which is preliminary data.</text>
</comment>
<keyword evidence="2" id="KW-0378">Hydrolase</keyword>
<proteinExistence type="inferred from homology"/>
<evidence type="ECO:0000256" key="1">
    <source>
        <dbReference type="ARBA" id="ARBA00010552"/>
    </source>
</evidence>
<evidence type="ECO:0000313" key="2">
    <source>
        <dbReference type="EMBL" id="MBB6092831.1"/>
    </source>
</evidence>
<dbReference type="InterPro" id="IPR006175">
    <property type="entry name" value="YjgF/YER057c/UK114"/>
</dbReference>
<dbReference type="AlphaFoldDB" id="A0A841HI24"/>
<dbReference type="InterPro" id="IPR035959">
    <property type="entry name" value="RutC-like_sf"/>
</dbReference>
<dbReference type="CDD" id="cd00448">
    <property type="entry name" value="YjgF_YER057c_UK114_family"/>
    <property type="match status" value="1"/>
</dbReference>
<dbReference type="EC" id="3.5.99.10" evidence="2"/>
<comment type="similarity">
    <text evidence="1">Belongs to the RutC family.</text>
</comment>
<accession>A0A841HI24</accession>
<gene>
    <name evidence="2" type="ORF">HNQ60_001709</name>
</gene>
<protein>
    <submittedName>
        <fullName evidence="2">2-iminobutanoate/2-iminopropanoate deaminase</fullName>
        <ecNumber evidence="2">3.5.99.10</ecNumber>
    </submittedName>
</protein>
<dbReference type="SUPFAM" id="SSF55298">
    <property type="entry name" value="YjgF-like"/>
    <property type="match status" value="1"/>
</dbReference>
<keyword evidence="3" id="KW-1185">Reference proteome</keyword>
<dbReference type="Pfam" id="PF01042">
    <property type="entry name" value="Ribonuc_L-PSP"/>
    <property type="match status" value="1"/>
</dbReference>
<dbReference type="RefSeq" id="WP_184330641.1">
    <property type="nucleotide sequence ID" value="NZ_JACHHZ010000002.1"/>
</dbReference>
<dbReference type="Proteomes" id="UP000588068">
    <property type="component" value="Unassembled WGS sequence"/>
</dbReference>
<dbReference type="EMBL" id="JACHHZ010000002">
    <property type="protein sequence ID" value="MBB6092831.1"/>
    <property type="molecule type" value="Genomic_DNA"/>
</dbReference>
<dbReference type="Gene3D" id="3.30.1330.40">
    <property type="entry name" value="RutC-like"/>
    <property type="match status" value="1"/>
</dbReference>
<dbReference type="FunFam" id="3.30.1330.40:FF:000001">
    <property type="entry name" value="L-PSP family endoribonuclease"/>
    <property type="match status" value="1"/>
</dbReference>